<name>A0ACB6QI74_9PLEO</name>
<comment type="caution">
    <text evidence="1">The sequence shown here is derived from an EMBL/GenBank/DDBJ whole genome shotgun (WGS) entry which is preliminary data.</text>
</comment>
<proteinExistence type="predicted"/>
<dbReference type="Proteomes" id="UP000799755">
    <property type="component" value="Unassembled WGS sequence"/>
</dbReference>
<reference evidence="1" key="1">
    <citation type="journal article" date="2020" name="Stud. Mycol.">
        <title>101 Dothideomycetes genomes: a test case for predicting lifestyles and emergence of pathogens.</title>
        <authorList>
            <person name="Haridas S."/>
            <person name="Albert R."/>
            <person name="Binder M."/>
            <person name="Bloem J."/>
            <person name="Labutti K."/>
            <person name="Salamov A."/>
            <person name="Andreopoulos B."/>
            <person name="Baker S."/>
            <person name="Barry K."/>
            <person name="Bills G."/>
            <person name="Bluhm B."/>
            <person name="Cannon C."/>
            <person name="Castanera R."/>
            <person name="Culley D."/>
            <person name="Daum C."/>
            <person name="Ezra D."/>
            <person name="Gonzalez J."/>
            <person name="Henrissat B."/>
            <person name="Kuo A."/>
            <person name="Liang C."/>
            <person name="Lipzen A."/>
            <person name="Lutzoni F."/>
            <person name="Magnuson J."/>
            <person name="Mondo S."/>
            <person name="Nolan M."/>
            <person name="Ohm R."/>
            <person name="Pangilinan J."/>
            <person name="Park H.-J."/>
            <person name="Ramirez L."/>
            <person name="Alfaro M."/>
            <person name="Sun H."/>
            <person name="Tritt A."/>
            <person name="Yoshinaga Y."/>
            <person name="Zwiers L.-H."/>
            <person name="Turgeon B."/>
            <person name="Goodwin S."/>
            <person name="Spatafora J."/>
            <person name="Crous P."/>
            <person name="Grigoriev I."/>
        </authorList>
    </citation>
    <scope>NUCLEOTIDE SEQUENCE</scope>
    <source>
        <strain evidence="1">ATCC 200398</strain>
    </source>
</reference>
<protein>
    <submittedName>
        <fullName evidence="1">Uncharacterized protein</fullName>
    </submittedName>
</protein>
<organism evidence="1 2">
    <name type="scientific">Lindgomyces ingoldianus</name>
    <dbReference type="NCBI Taxonomy" id="673940"/>
    <lineage>
        <taxon>Eukaryota</taxon>
        <taxon>Fungi</taxon>
        <taxon>Dikarya</taxon>
        <taxon>Ascomycota</taxon>
        <taxon>Pezizomycotina</taxon>
        <taxon>Dothideomycetes</taxon>
        <taxon>Pleosporomycetidae</taxon>
        <taxon>Pleosporales</taxon>
        <taxon>Lindgomycetaceae</taxon>
        <taxon>Lindgomyces</taxon>
    </lineage>
</organism>
<evidence type="ECO:0000313" key="2">
    <source>
        <dbReference type="Proteomes" id="UP000799755"/>
    </source>
</evidence>
<keyword evidence="2" id="KW-1185">Reference proteome</keyword>
<gene>
    <name evidence="1" type="ORF">BDR25DRAFT_378291</name>
</gene>
<dbReference type="EMBL" id="MU003527">
    <property type="protein sequence ID" value="KAF2466017.1"/>
    <property type="molecule type" value="Genomic_DNA"/>
</dbReference>
<sequence>MIMADEQIDIDSFDPPASGSPNIDTHEQKLARKVQDAISTIPDEPSQIDAIAKIRNWFSPDWEESLFYPIIQEYLIGNLDLAAIVKKTMKLIDDAISESRSEEIGQIDFGYSVLHSAKRISFKDERMHAKLVDFVDDIKTHTGNHNDYVLYDTMLSFSGSALETLNDCPGVGAGYSLPESHAYANANYFLARLTKEGVSEFWMCAIWAMRSGLEDILKDDEPNESHVPGTTIEKLNANVPAAAVWVFALGKALYDKEEDLTPTSPNGGNPAKGGDRWKGRSEFSKERWALWKQRFGDVSKNRDVSEETREIAKEAFESMDRWEKS</sequence>
<accession>A0ACB6QI74</accession>
<evidence type="ECO:0000313" key="1">
    <source>
        <dbReference type="EMBL" id="KAF2466017.1"/>
    </source>
</evidence>